<dbReference type="AlphaFoldDB" id="G8LKL3"/>
<organism evidence="1 2">
    <name type="scientific">Enterobacter ludwigii</name>
    <dbReference type="NCBI Taxonomy" id="299767"/>
    <lineage>
        <taxon>Bacteria</taxon>
        <taxon>Pseudomonadati</taxon>
        <taxon>Pseudomonadota</taxon>
        <taxon>Gammaproteobacteria</taxon>
        <taxon>Enterobacterales</taxon>
        <taxon>Enterobacteriaceae</taxon>
        <taxon>Enterobacter</taxon>
        <taxon>Enterobacter cloacae complex</taxon>
    </lineage>
</organism>
<evidence type="ECO:0000313" key="1">
    <source>
        <dbReference type="EMBL" id="AEW74523.1"/>
    </source>
</evidence>
<dbReference type="EMBL" id="CP002886">
    <property type="protein sequence ID" value="AEW74523.1"/>
    <property type="molecule type" value="Genomic_DNA"/>
</dbReference>
<dbReference type="KEGG" id="eec:EcWSU1_03095"/>
<gene>
    <name evidence="1" type="primary">bicB</name>
    <name evidence="1" type="ORF">EcWSU1_03095</name>
</gene>
<dbReference type="HOGENOM" id="CLU_1052666_0_0_6"/>
<protein>
    <submittedName>
        <fullName evidence="1">BicB</fullName>
    </submittedName>
</protein>
<dbReference type="Proteomes" id="UP000007838">
    <property type="component" value="Chromosome"/>
</dbReference>
<sequence>MQTDNVVTHRGKHTLHLMVAPFTDGQTNLGRRDHFKHGRPGQIFFIMQLNAVGKLFCRVIRDWRLQRHPIRLLAVMTGRRDTVRPLPVVGHQHQPGGVDIKTASGMQLVRDRFVEEIKHRWMIRIVRGTDIAFRLIEHEIARPVLLGQRVAVIFNLMVRLEFERSVFHNVAIHGNAAGANFTPGNSAAYAELLSDKLIKSHEIFLALMVLEVGQQVRKRSSLEWLSIMVWLRHSREKVSWHTICEITKPRPHDFYTSSLSAGSR</sequence>
<accession>G8LKL3</accession>
<proteinExistence type="predicted"/>
<evidence type="ECO:0000313" key="2">
    <source>
        <dbReference type="Proteomes" id="UP000007838"/>
    </source>
</evidence>
<reference evidence="1 2" key="1">
    <citation type="journal article" date="2011" name="Stand. Genomic Sci.">
        <title>Complete genome of the onion pathogen Enterobacter cloacae EcWSU1.</title>
        <authorList>
            <person name="Humann J.L."/>
            <person name="Wildung M."/>
            <person name="Cheng C.H."/>
            <person name="Lee T."/>
            <person name="Stewart J.E."/>
            <person name="Drew J.C."/>
            <person name="Triplett E.W."/>
            <person name="Main D."/>
            <person name="Schroeder B.K."/>
        </authorList>
    </citation>
    <scope>NUCLEOTIDE SEQUENCE [LARGE SCALE GENOMIC DNA]</scope>
    <source>
        <strain evidence="1 2">EcWSU1</strain>
    </source>
</reference>
<name>G8LKL3_9ENTR</name>